<dbReference type="STRING" id="745820.SAMN04488053_102288"/>
<dbReference type="AlphaFoldDB" id="A0A1H0CZM0"/>
<dbReference type="EMBL" id="FNIL01000002">
    <property type="protein sequence ID" value="SDN63309.1"/>
    <property type="molecule type" value="Genomic_DNA"/>
</dbReference>
<protein>
    <submittedName>
        <fullName evidence="1">Uncharacterized protein</fullName>
    </submittedName>
</protein>
<organism evidence="1 2">
    <name type="scientific">Alkalicoccus daliensis</name>
    <dbReference type="NCBI Taxonomy" id="745820"/>
    <lineage>
        <taxon>Bacteria</taxon>
        <taxon>Bacillati</taxon>
        <taxon>Bacillota</taxon>
        <taxon>Bacilli</taxon>
        <taxon>Bacillales</taxon>
        <taxon>Bacillaceae</taxon>
        <taxon>Alkalicoccus</taxon>
    </lineage>
</organism>
<evidence type="ECO:0000313" key="1">
    <source>
        <dbReference type="EMBL" id="SDN63309.1"/>
    </source>
</evidence>
<name>A0A1H0CZM0_9BACI</name>
<evidence type="ECO:0000313" key="2">
    <source>
        <dbReference type="Proteomes" id="UP000198778"/>
    </source>
</evidence>
<keyword evidence="2" id="KW-1185">Reference proteome</keyword>
<accession>A0A1H0CZM0</accession>
<proteinExistence type="predicted"/>
<reference evidence="2" key="1">
    <citation type="submission" date="2016-10" db="EMBL/GenBank/DDBJ databases">
        <authorList>
            <person name="Varghese N."/>
            <person name="Submissions S."/>
        </authorList>
    </citation>
    <scope>NUCLEOTIDE SEQUENCE [LARGE SCALE GENOMIC DNA]</scope>
    <source>
        <strain evidence="2">CGMCC 1.10369</strain>
    </source>
</reference>
<sequence>MIFAALHFVSGCASNEDTVESEELIIKDEWKAAYDGQPLNIGVIGEKPSKTFDNITFHTAEPESLKQEEFDTYFITEEYFADLSEEDWKPVFLNINTPVFFMNIDVQAFIYRVEEMHYEEASPKATEHSQGFVRIEDNIRSWGYGDPMESTDVNETPDWIFNSIFRDVEEHLQQGNSNN</sequence>
<dbReference type="Proteomes" id="UP000198778">
    <property type="component" value="Unassembled WGS sequence"/>
</dbReference>
<gene>
    <name evidence="1" type="ORF">SAMN04488053_102288</name>
</gene>